<protein>
    <submittedName>
        <fullName evidence="4">Acetylxylan esterase</fullName>
    </submittedName>
</protein>
<feature type="binding site" evidence="2">
    <location>
        <position position="91"/>
    </location>
    <ligand>
        <name>substrate</name>
    </ligand>
</feature>
<feature type="active site" description="Charge relay system" evidence="1">
    <location>
        <position position="302"/>
    </location>
</feature>
<dbReference type="Proteomes" id="UP000435649">
    <property type="component" value="Unassembled WGS sequence"/>
</dbReference>
<evidence type="ECO:0000256" key="1">
    <source>
        <dbReference type="PIRSR" id="PIRSR639069-1"/>
    </source>
</evidence>
<dbReference type="GO" id="GO:0052689">
    <property type="term" value="F:carboxylic ester hydrolase activity"/>
    <property type="evidence" value="ECO:0007669"/>
    <property type="project" value="TreeGrafter"/>
</dbReference>
<evidence type="ECO:0000259" key="3">
    <source>
        <dbReference type="Pfam" id="PF05448"/>
    </source>
</evidence>
<organism evidence="4 5">
    <name type="scientific">Victivallis lenta</name>
    <dbReference type="NCBI Taxonomy" id="2606640"/>
    <lineage>
        <taxon>Bacteria</taxon>
        <taxon>Pseudomonadati</taxon>
        <taxon>Lentisphaerota</taxon>
        <taxon>Lentisphaeria</taxon>
        <taxon>Victivallales</taxon>
        <taxon>Victivallaceae</taxon>
        <taxon>Victivallis</taxon>
    </lineage>
</organism>
<dbReference type="GO" id="GO:0005976">
    <property type="term" value="P:polysaccharide metabolic process"/>
    <property type="evidence" value="ECO:0007669"/>
    <property type="project" value="TreeGrafter"/>
</dbReference>
<sequence length="321" mass="35910">MLIDKPIDELRTYLGSSPLPEDFDSYWDESLAELAALPPEIELIPSEFQAPNAECFDLWFTGTGNARVHAKLLRPAGATRKHPAVVQFHGYSGNSGDWCDKLNYVSAGFTVASLDVRGQGGPSQDVTPVTGTTLRGHIIRGVDDPDPKKLLFRNIFLDTARTARIVMAMDDVDETRVGAMGGSQGGGLTLACAALVPELNRASATFPFLSDYRRVWNMDLAKAAYDELQYYFRWFDPTHAREEEFFRRLGYIDVQNLAPRIRCRIMMATGLMDTVCPPSTQFAAFNKITAPKEHVFYPDFGHEGLPGHNDRTFRFMTDMLK</sequence>
<dbReference type="EMBL" id="VUNS01000002">
    <property type="protein sequence ID" value="MST95967.1"/>
    <property type="molecule type" value="Genomic_DNA"/>
</dbReference>
<comment type="caution">
    <text evidence="4">The sequence shown here is derived from an EMBL/GenBank/DDBJ whole genome shotgun (WGS) entry which is preliminary data.</text>
</comment>
<dbReference type="SUPFAM" id="SSF53474">
    <property type="entry name" value="alpha/beta-Hydrolases"/>
    <property type="match status" value="1"/>
</dbReference>
<feature type="active site" description="Nucleophile" evidence="1">
    <location>
        <position position="183"/>
    </location>
</feature>
<feature type="active site" description="Charge relay system" evidence="1">
    <location>
        <position position="273"/>
    </location>
</feature>
<dbReference type="InterPro" id="IPR008391">
    <property type="entry name" value="AXE1_dom"/>
</dbReference>
<dbReference type="RefSeq" id="WP_106054915.1">
    <property type="nucleotide sequence ID" value="NZ_DBFCGB010000114.1"/>
</dbReference>
<dbReference type="InterPro" id="IPR029058">
    <property type="entry name" value="AB_hydrolase_fold"/>
</dbReference>
<keyword evidence="5" id="KW-1185">Reference proteome</keyword>
<reference evidence="4 5" key="1">
    <citation type="submission" date="2019-08" db="EMBL/GenBank/DDBJ databases">
        <title>In-depth cultivation of the pig gut microbiome towards novel bacterial diversity and tailored functional studies.</title>
        <authorList>
            <person name="Wylensek D."/>
            <person name="Hitch T.C.A."/>
            <person name="Clavel T."/>
        </authorList>
    </citation>
    <scope>NUCLEOTIDE SEQUENCE [LARGE SCALE GENOMIC DNA]</scope>
    <source>
        <strain evidence="4 5">BBE-744-WT-12</strain>
    </source>
</reference>
<evidence type="ECO:0000256" key="2">
    <source>
        <dbReference type="PIRSR" id="PIRSR639069-2"/>
    </source>
</evidence>
<accession>A0A844FXM5</accession>
<evidence type="ECO:0000313" key="4">
    <source>
        <dbReference type="EMBL" id="MST95967.1"/>
    </source>
</evidence>
<dbReference type="InterPro" id="IPR039069">
    <property type="entry name" value="CE7"/>
</dbReference>
<gene>
    <name evidence="4" type="ORF">FYJ85_02775</name>
</gene>
<proteinExistence type="predicted"/>
<dbReference type="Pfam" id="PF05448">
    <property type="entry name" value="AXE1"/>
    <property type="match status" value="1"/>
</dbReference>
<dbReference type="PANTHER" id="PTHR40111:SF1">
    <property type="entry name" value="CEPHALOSPORIN-C DEACETYLASE"/>
    <property type="match status" value="1"/>
</dbReference>
<dbReference type="PANTHER" id="PTHR40111">
    <property type="entry name" value="CEPHALOSPORIN-C DEACETYLASE"/>
    <property type="match status" value="1"/>
</dbReference>
<feature type="domain" description="Acetyl xylan esterase" evidence="3">
    <location>
        <begin position="2"/>
        <end position="318"/>
    </location>
</feature>
<dbReference type="Gene3D" id="3.40.50.1820">
    <property type="entry name" value="alpha/beta hydrolase"/>
    <property type="match status" value="1"/>
</dbReference>
<evidence type="ECO:0000313" key="5">
    <source>
        <dbReference type="Proteomes" id="UP000435649"/>
    </source>
</evidence>
<name>A0A844FXM5_9BACT</name>
<dbReference type="AlphaFoldDB" id="A0A844FXM5"/>